<comment type="caution">
    <text evidence="1">The sequence shown here is derived from an EMBL/GenBank/DDBJ whole genome shotgun (WGS) entry which is preliminary data.</text>
</comment>
<keyword evidence="2" id="KW-1185">Reference proteome</keyword>
<evidence type="ECO:0008006" key="3">
    <source>
        <dbReference type="Google" id="ProtNLM"/>
    </source>
</evidence>
<organism evidence="1 2">
    <name type="scientific">Methylomonas subterranea</name>
    <dbReference type="NCBI Taxonomy" id="2952225"/>
    <lineage>
        <taxon>Bacteria</taxon>
        <taxon>Pseudomonadati</taxon>
        <taxon>Pseudomonadota</taxon>
        <taxon>Gammaproteobacteria</taxon>
        <taxon>Methylococcales</taxon>
        <taxon>Methylococcaceae</taxon>
        <taxon>Methylomonas</taxon>
    </lineage>
</organism>
<reference evidence="1 2" key="1">
    <citation type="submission" date="2022-07" db="EMBL/GenBank/DDBJ databases">
        <title>Methylomonas rivi sp. nov., Methylomonas rosea sp. nov., Methylomonas aureus sp. nov. and Methylomonas subterranea sp. nov., four novel methanotrophs isolated from a freshwater creek and the deep terrestrial subsurface.</title>
        <authorList>
            <person name="Abin C."/>
            <person name="Sankaranarayanan K."/>
            <person name="Garner C."/>
            <person name="Sindelar R."/>
            <person name="Kotary K."/>
            <person name="Garner R."/>
            <person name="Barclay S."/>
            <person name="Lawson P."/>
            <person name="Krumholz L."/>
        </authorList>
    </citation>
    <scope>NUCLEOTIDE SEQUENCE [LARGE SCALE GENOMIC DNA]</scope>
    <source>
        <strain evidence="1 2">SURF-2</strain>
    </source>
</reference>
<sequence>MTGIPRKKSPRAPSLPLNEALERAIKIYDRERLHPATTDIIAQHLGYKSANNGSALSILASLRYFGLLDRPKEGMLSVAKEVESYKFAPDANLRRSLLLGFLGRPALYSDLLEKYASGLPSDANLKYELIQRGFAPQAAESALTVFKGSVGFANYFGSESDNEFEGDTGDDFQDPITEPEEAQPVAENVVPAISSLPLPNKISQEDADLDRIPVRLPGGRRAWLLIPTPFYNADKARLKAQIDLLLTLEDEEG</sequence>
<evidence type="ECO:0000313" key="1">
    <source>
        <dbReference type="EMBL" id="MCQ8105677.1"/>
    </source>
</evidence>
<protein>
    <recommendedName>
        <fullName evidence="3">DUF5343 domain-containing protein</fullName>
    </recommendedName>
</protein>
<dbReference type="EMBL" id="JANIBJ010000035">
    <property type="protein sequence ID" value="MCQ8105677.1"/>
    <property type="molecule type" value="Genomic_DNA"/>
</dbReference>
<gene>
    <name evidence="1" type="ORF">NP590_16310</name>
</gene>
<name>A0ABT1TKR3_9GAMM</name>
<proteinExistence type="predicted"/>
<dbReference type="RefSeq" id="WP_256603694.1">
    <property type="nucleotide sequence ID" value="NZ_JANIBJ010000035.1"/>
</dbReference>
<evidence type="ECO:0000313" key="2">
    <source>
        <dbReference type="Proteomes" id="UP001524499"/>
    </source>
</evidence>
<dbReference type="Proteomes" id="UP001524499">
    <property type="component" value="Unassembled WGS sequence"/>
</dbReference>
<accession>A0ABT1TKR3</accession>